<gene>
    <name evidence="1" type="ORF">SK3146_05107</name>
</gene>
<dbReference type="Proteomes" id="UP001057134">
    <property type="component" value="Chromosome"/>
</dbReference>
<dbReference type="SUPFAM" id="SSF53795">
    <property type="entry name" value="PEP carboxykinase-like"/>
    <property type="match status" value="1"/>
</dbReference>
<reference evidence="1" key="2">
    <citation type="journal article" date="2021" name="J Anim Sci Technol">
        <title>Complete genome sequence of Paenibacillus konkukensis sp. nov. SK3146 as a potential probiotic strain.</title>
        <authorList>
            <person name="Jung H.I."/>
            <person name="Park S."/>
            <person name="Niu K.M."/>
            <person name="Lee S.W."/>
            <person name="Kothari D."/>
            <person name="Yi K.J."/>
            <person name="Kim S.K."/>
        </authorList>
    </citation>
    <scope>NUCLEOTIDE SEQUENCE</scope>
    <source>
        <strain evidence="1">SK3146</strain>
    </source>
</reference>
<sequence>MQAVNKVTIADLHMECGMIDTSFFDKRLSAYKNDAFTNRDMWLQTVACDEVEEPPGEIIEQVKSATIVRTSEHQLCRYVRDQQTGKLATAFYYNRDYSEVRIHLWKGRNHPIFSLTDWEYIFTGAAFSNRLTQLGGAVLHGSSLAFEHQGIVFSANSGIGKSTHANLWKERFGEDVVIVNDDKPAIRFYEGIPYIFGTPWSGKTDLNMNVRVPLKAVVFIRRSERNRIERLNARDSIFELTAQIERPYYDSGLGLKTLERIENLVATVPVYRLHCNKSQEAVEVVYDEIIAKRGFKYETGKRF</sequence>
<evidence type="ECO:0008006" key="3">
    <source>
        <dbReference type="Google" id="ProtNLM"/>
    </source>
</evidence>
<keyword evidence="2" id="KW-1185">Reference proteome</keyword>
<reference evidence="1" key="1">
    <citation type="submission" date="2018-02" db="EMBL/GenBank/DDBJ databases">
        <authorList>
            <person name="Kim S.-K."/>
            <person name="Jung H.-I."/>
            <person name="Lee S.-W."/>
        </authorList>
    </citation>
    <scope>NUCLEOTIDE SEQUENCE</scope>
    <source>
        <strain evidence="1">SK3146</strain>
    </source>
</reference>
<protein>
    <recommendedName>
        <fullName evidence="3">Aldolase</fullName>
    </recommendedName>
</protein>
<dbReference type="RefSeq" id="WP_249861410.1">
    <property type="nucleotide sequence ID" value="NZ_CP027059.1"/>
</dbReference>
<name>A0ABY4RUC4_9BACL</name>
<dbReference type="EMBL" id="CP027059">
    <property type="protein sequence ID" value="UQZ85818.1"/>
    <property type="molecule type" value="Genomic_DNA"/>
</dbReference>
<evidence type="ECO:0000313" key="2">
    <source>
        <dbReference type="Proteomes" id="UP001057134"/>
    </source>
</evidence>
<organism evidence="1 2">
    <name type="scientific">Paenibacillus konkukensis</name>
    <dbReference type="NCBI Taxonomy" id="2020716"/>
    <lineage>
        <taxon>Bacteria</taxon>
        <taxon>Bacillati</taxon>
        <taxon>Bacillota</taxon>
        <taxon>Bacilli</taxon>
        <taxon>Bacillales</taxon>
        <taxon>Paenibacillaceae</taxon>
        <taxon>Paenibacillus</taxon>
    </lineage>
</organism>
<evidence type="ECO:0000313" key="1">
    <source>
        <dbReference type="EMBL" id="UQZ85818.1"/>
    </source>
</evidence>
<accession>A0ABY4RUC4</accession>
<proteinExistence type="predicted"/>